<dbReference type="Proteomes" id="UP000024635">
    <property type="component" value="Unassembled WGS sequence"/>
</dbReference>
<accession>A0A016WYA6</accession>
<organism evidence="2 3">
    <name type="scientific">Ancylostoma ceylanicum</name>
    <dbReference type="NCBI Taxonomy" id="53326"/>
    <lineage>
        <taxon>Eukaryota</taxon>
        <taxon>Metazoa</taxon>
        <taxon>Ecdysozoa</taxon>
        <taxon>Nematoda</taxon>
        <taxon>Chromadorea</taxon>
        <taxon>Rhabditida</taxon>
        <taxon>Rhabditina</taxon>
        <taxon>Rhabditomorpha</taxon>
        <taxon>Strongyloidea</taxon>
        <taxon>Ancylostomatidae</taxon>
        <taxon>Ancylostomatinae</taxon>
        <taxon>Ancylostoma</taxon>
    </lineage>
</organism>
<dbReference type="EMBL" id="JARK01000058">
    <property type="protein sequence ID" value="EYC44531.1"/>
    <property type="molecule type" value="Genomic_DNA"/>
</dbReference>
<evidence type="ECO:0000313" key="3">
    <source>
        <dbReference type="Proteomes" id="UP000024635"/>
    </source>
</evidence>
<proteinExistence type="predicted"/>
<keyword evidence="3" id="KW-1185">Reference proteome</keyword>
<evidence type="ECO:0000313" key="2">
    <source>
        <dbReference type="EMBL" id="EYC44531.1"/>
    </source>
</evidence>
<gene>
    <name evidence="2" type="primary">Acey_s0458.g1824</name>
    <name evidence="2" type="ORF">Y032_0458g1824</name>
</gene>
<sequence>MPISDELVKRLQKELRKKLEIVTSSPGRPSEKTIQERIKFFGDRCHEWTATVRHARYEYVGLTQDRKFLLNQRGGALHFSVKLLQLHDKHLQQQKDLLAAVELFILAHDWYEVLVVAGKVDELSRLAFLQSIGGETAYEPLEPGDPNYPQPTAVIRTYQRRDILTMARSQKTLFDTILKEEKEAVDKAMAESESQCTFEETVMRQIQHDLDELKDEVWRQAEVLKERMETLERFQSNTTLRILESINQKHSATLPKIEEVAESRSTSREEISYSYNDHFGRRYEEKREERAQRNQSSMSKHQLEELLHE</sequence>
<protein>
    <submittedName>
        <fullName evidence="2">Uncharacterized protein</fullName>
    </submittedName>
</protein>
<evidence type="ECO:0000256" key="1">
    <source>
        <dbReference type="SAM" id="MobiDB-lite"/>
    </source>
</evidence>
<dbReference type="OrthoDB" id="5836917at2759"/>
<feature type="region of interest" description="Disordered" evidence="1">
    <location>
        <begin position="263"/>
        <end position="309"/>
    </location>
</feature>
<feature type="compositionally biased region" description="Basic and acidic residues" evidence="1">
    <location>
        <begin position="278"/>
        <end position="292"/>
    </location>
</feature>
<comment type="caution">
    <text evidence="2">The sequence shown here is derived from an EMBL/GenBank/DDBJ whole genome shotgun (WGS) entry which is preliminary data.</text>
</comment>
<name>A0A016WYA6_9BILA</name>
<reference evidence="3" key="1">
    <citation type="journal article" date="2015" name="Nat. Genet.">
        <title>The genome and transcriptome of the zoonotic hookworm Ancylostoma ceylanicum identify infection-specific gene families.</title>
        <authorList>
            <person name="Schwarz E.M."/>
            <person name="Hu Y."/>
            <person name="Antoshechkin I."/>
            <person name="Miller M.M."/>
            <person name="Sternberg P.W."/>
            <person name="Aroian R.V."/>
        </authorList>
    </citation>
    <scope>NUCLEOTIDE SEQUENCE</scope>
    <source>
        <strain evidence="3">HY135</strain>
    </source>
</reference>
<dbReference type="AlphaFoldDB" id="A0A016WYA6"/>